<reference evidence="1" key="2">
    <citation type="journal article" date="2015" name="Fish Shellfish Immunol.">
        <title>Early steps in the European eel (Anguilla anguilla)-Vibrio vulnificus interaction in the gills: Role of the RtxA13 toxin.</title>
        <authorList>
            <person name="Callol A."/>
            <person name="Pajuelo D."/>
            <person name="Ebbesson L."/>
            <person name="Teles M."/>
            <person name="MacKenzie S."/>
            <person name="Amaro C."/>
        </authorList>
    </citation>
    <scope>NUCLEOTIDE SEQUENCE</scope>
</reference>
<name>A0A0E9VP62_ANGAN</name>
<evidence type="ECO:0000313" key="1">
    <source>
        <dbReference type="EMBL" id="JAH79847.1"/>
    </source>
</evidence>
<sequence>MVLTFPSSSKGSVIFQTLPL</sequence>
<dbReference type="AlphaFoldDB" id="A0A0E9VP62"/>
<organism evidence="1">
    <name type="scientific">Anguilla anguilla</name>
    <name type="common">European freshwater eel</name>
    <name type="synonym">Muraena anguilla</name>
    <dbReference type="NCBI Taxonomy" id="7936"/>
    <lineage>
        <taxon>Eukaryota</taxon>
        <taxon>Metazoa</taxon>
        <taxon>Chordata</taxon>
        <taxon>Craniata</taxon>
        <taxon>Vertebrata</taxon>
        <taxon>Euteleostomi</taxon>
        <taxon>Actinopterygii</taxon>
        <taxon>Neopterygii</taxon>
        <taxon>Teleostei</taxon>
        <taxon>Anguilliformes</taxon>
        <taxon>Anguillidae</taxon>
        <taxon>Anguilla</taxon>
    </lineage>
</organism>
<protein>
    <submittedName>
        <fullName evidence="1">Uncharacterized protein</fullName>
    </submittedName>
</protein>
<proteinExistence type="predicted"/>
<accession>A0A0E9VP62</accession>
<dbReference type="EMBL" id="GBXM01028730">
    <property type="protein sequence ID" value="JAH79847.1"/>
    <property type="molecule type" value="Transcribed_RNA"/>
</dbReference>
<reference evidence="1" key="1">
    <citation type="submission" date="2014-11" db="EMBL/GenBank/DDBJ databases">
        <authorList>
            <person name="Amaro Gonzalez C."/>
        </authorList>
    </citation>
    <scope>NUCLEOTIDE SEQUENCE</scope>
</reference>